<dbReference type="InterPro" id="IPR007887">
    <property type="entry name" value="MecA_N"/>
</dbReference>
<reference evidence="4" key="1">
    <citation type="journal article" date="2019" name="Int. J. Syst. Evol. Microbiol.">
        <title>The Global Catalogue of Microorganisms (GCM) 10K type strain sequencing project: providing services to taxonomists for standard genome sequencing and annotation.</title>
        <authorList>
            <consortium name="The Broad Institute Genomics Platform"/>
            <consortium name="The Broad Institute Genome Sequencing Center for Infectious Disease"/>
            <person name="Wu L."/>
            <person name="Ma J."/>
        </authorList>
    </citation>
    <scope>NUCLEOTIDE SEQUENCE [LARGE SCALE GENOMIC DNA]</scope>
    <source>
        <strain evidence="4">JCM 16908</strain>
    </source>
</reference>
<keyword evidence="4" id="KW-1185">Reference proteome</keyword>
<gene>
    <name evidence="3" type="ORF">GCM10022226_55210</name>
</gene>
<evidence type="ECO:0000259" key="2">
    <source>
        <dbReference type="Pfam" id="PF05223"/>
    </source>
</evidence>
<dbReference type="PANTHER" id="PTHR30627">
    <property type="entry name" value="PEPTIDOGLYCAN D,D-TRANSPEPTIDASE"/>
    <property type="match status" value="1"/>
</dbReference>
<dbReference type="Gene3D" id="3.40.710.10">
    <property type="entry name" value="DD-peptidase/beta-lactamase superfamily"/>
    <property type="match status" value="1"/>
</dbReference>
<dbReference type="Pfam" id="PF05223">
    <property type="entry name" value="MecA_N"/>
    <property type="match status" value="1"/>
</dbReference>
<dbReference type="InterPro" id="IPR012338">
    <property type="entry name" value="Beta-lactam/transpept-like"/>
</dbReference>
<evidence type="ECO:0000259" key="1">
    <source>
        <dbReference type="Pfam" id="PF00905"/>
    </source>
</evidence>
<feature type="domain" description="NTF2-like N-terminal transpeptidase" evidence="2">
    <location>
        <begin position="34"/>
        <end position="143"/>
    </location>
</feature>
<accession>A0ABP7IUF7</accession>
<evidence type="ECO:0008006" key="5">
    <source>
        <dbReference type="Google" id="ProtNLM"/>
    </source>
</evidence>
<dbReference type="InterPro" id="IPR050515">
    <property type="entry name" value="Beta-lactam/transpept"/>
</dbReference>
<dbReference type="RefSeq" id="WP_344946269.1">
    <property type="nucleotide sequence ID" value="NZ_BAAAZR010000020.1"/>
</dbReference>
<organism evidence="3 4">
    <name type="scientific">Sphaerisporangium flaviroseum</name>
    <dbReference type="NCBI Taxonomy" id="509199"/>
    <lineage>
        <taxon>Bacteria</taxon>
        <taxon>Bacillati</taxon>
        <taxon>Actinomycetota</taxon>
        <taxon>Actinomycetes</taxon>
        <taxon>Streptosporangiales</taxon>
        <taxon>Streptosporangiaceae</taxon>
        <taxon>Sphaerisporangium</taxon>
    </lineage>
</organism>
<dbReference type="Pfam" id="PF00905">
    <property type="entry name" value="Transpeptidase"/>
    <property type="match status" value="1"/>
</dbReference>
<dbReference type="PANTHER" id="PTHR30627:SF24">
    <property type="entry name" value="PENICILLIN-BINDING PROTEIN 4B"/>
    <property type="match status" value="1"/>
</dbReference>
<dbReference type="EMBL" id="BAAAZR010000020">
    <property type="protein sequence ID" value="GAA3827251.1"/>
    <property type="molecule type" value="Genomic_DNA"/>
</dbReference>
<sequence length="517" mass="55310">MRRRGLLALVVVSLVIVAAALVALILDSRKVDGSPEQAGRAYLDAWAAENLTEMRKQVASPPQDFLDQHRRLSSDLQILSIKLTPGAVVRRGAQAADMPFEGIRQIGELGQWNFSSVLHLAVRDGEWKVIWTPETLHPGVAADERLRITEIPVPGTELLTRQGKPLPNDSGAEAYMKDLVGKIDEFYEEEPSGWAIEARSAAGRSRKLVVFRQATERTYRTTLDWWTQAAAARALDGVGHPAAIVAIKPSTGEVRAVADRLPGQGAFYKPYPPGSTFKIITASALLRDQLTGDSPVDCPAHYSVPNGRTFDNHRDEGHGTVSLRQAFALSCNTSFSRLAVEHLTDGRLRREAEEFGFGGNLKSGLGGVCGSVREAGNGDELGADAIGQNSVEATPLCMALVAAAVENGTWRPPRLMSEQAVRRLEVQGRPKPRKLPAQVVSQLRSMMSAVVTDGTAASAGLPKGVSGKTGTAEPSSGDDHAWFVGYRGDLAFAVFVEHGGTGAEAAAGLAARFLGAL</sequence>
<proteinExistence type="predicted"/>
<comment type="caution">
    <text evidence="3">The sequence shown here is derived from an EMBL/GenBank/DDBJ whole genome shotgun (WGS) entry which is preliminary data.</text>
</comment>
<dbReference type="InterPro" id="IPR001460">
    <property type="entry name" value="PCN-bd_Tpept"/>
</dbReference>
<feature type="domain" description="Penicillin-binding protein transpeptidase" evidence="1">
    <location>
        <begin position="243"/>
        <end position="510"/>
    </location>
</feature>
<dbReference type="Proteomes" id="UP001500888">
    <property type="component" value="Unassembled WGS sequence"/>
</dbReference>
<evidence type="ECO:0000313" key="4">
    <source>
        <dbReference type="Proteomes" id="UP001500888"/>
    </source>
</evidence>
<dbReference type="SUPFAM" id="SSF56601">
    <property type="entry name" value="beta-lactamase/transpeptidase-like"/>
    <property type="match status" value="1"/>
</dbReference>
<evidence type="ECO:0000313" key="3">
    <source>
        <dbReference type="EMBL" id="GAA3827251.1"/>
    </source>
</evidence>
<protein>
    <recommendedName>
        <fullName evidence="5">Cell division protein FtsI</fullName>
    </recommendedName>
</protein>
<name>A0ABP7IUF7_9ACTN</name>